<feature type="region of interest" description="Disordered" evidence="3">
    <location>
        <begin position="685"/>
        <end position="716"/>
    </location>
</feature>
<feature type="region of interest" description="Disordered" evidence="3">
    <location>
        <begin position="888"/>
        <end position="933"/>
    </location>
</feature>
<evidence type="ECO:0000256" key="3">
    <source>
        <dbReference type="SAM" id="MobiDB-lite"/>
    </source>
</evidence>
<evidence type="ECO:0000313" key="6">
    <source>
        <dbReference type="Proteomes" id="UP000779574"/>
    </source>
</evidence>
<feature type="compositionally biased region" description="Basic and acidic residues" evidence="3">
    <location>
        <begin position="685"/>
        <end position="696"/>
    </location>
</feature>
<organism evidence="5 6">
    <name type="scientific">Aureobasidium melanogenum</name>
    <name type="common">Aureobasidium pullulans var. melanogenum</name>
    <dbReference type="NCBI Taxonomy" id="46634"/>
    <lineage>
        <taxon>Eukaryota</taxon>
        <taxon>Fungi</taxon>
        <taxon>Dikarya</taxon>
        <taxon>Ascomycota</taxon>
        <taxon>Pezizomycotina</taxon>
        <taxon>Dothideomycetes</taxon>
        <taxon>Dothideomycetidae</taxon>
        <taxon>Dothideales</taxon>
        <taxon>Saccotheciaceae</taxon>
        <taxon>Aureobasidium</taxon>
    </lineage>
</organism>
<evidence type="ECO:0000259" key="4">
    <source>
        <dbReference type="PROSITE" id="PS50102"/>
    </source>
</evidence>
<dbReference type="GO" id="GO:0003723">
    <property type="term" value="F:RNA binding"/>
    <property type="evidence" value="ECO:0007669"/>
    <property type="project" value="UniProtKB-UniRule"/>
</dbReference>
<dbReference type="InterPro" id="IPR000504">
    <property type="entry name" value="RRM_dom"/>
</dbReference>
<dbReference type="InterPro" id="IPR012677">
    <property type="entry name" value="Nucleotide-bd_a/b_plait_sf"/>
</dbReference>
<dbReference type="EMBL" id="JAHFXF010000061">
    <property type="protein sequence ID" value="KAG9698100.1"/>
    <property type="molecule type" value="Genomic_DNA"/>
</dbReference>
<feature type="compositionally biased region" description="Polar residues" evidence="3">
    <location>
        <begin position="920"/>
        <end position="930"/>
    </location>
</feature>
<sequence>MYNNLKYVIPGTTIRTTLDQLDLKLKEAQSDPLMRELMCEYKYEKILDVTKVLVAKGVFEIDQGFTLSYLDACKAARRAKDIAKKGDDTAQPSGSGKDDTLALGTLQTIALEANSPTVSEANKSIITSDIAVKKFDSLLQEHLEASESPSTTPVVSPKLESVKTAEHVFSEQSIGGSELDTETAKALDSPREQKRLPLKDKEGHWYEEHLESLYQILKPGLKGNHYSGNTSKARRDFFQILNLDHGLKKATERHGTYAVMSLSYYLAIRGLFLINYVKFPSYREAAEEASKLVPLRSRLITSTQGVALDDVGALSNEILAMQQSADAGKSSDSELSDTTQSFEASAVKIQRDHSTNPSAAMHLKTSSTTEALKEHSPPNPWESIKFPNMYKIEPSTHGDAIPEFWEMKFFPAQEQLEVMHNIDNVHDEIANSMGYAYIRLPSMEELESCSGHDTELNVNGLRLLDSEPPESPTPMLVQDPTESFISAKAEIFTDEQDRKPSKVLFVSGIGRGISIKHLFKEFADVCPVNIDFDASKRVAVIEFSDIEAATKALEAKHGIFLSGRALNCEFSSESSLNDQVGVRTIASEQPTNDQKDSEAMSTKEDIIGEQLGTPSKVLFVCCIDKSVNLVHLIKEFVDFSPVDLRYSVFKRVAYVEFADIEAAIKALKAKHGTLLAGRALHCQFDHNEDPPRKPVGDRAIAPEQPIDDHEGNDSSVPEEVITNEKCSTPSKVLFIGGFQKSVNSVRLFNEFADVSPVDIRINYPKRYAFVEFSDIKAAEKALRAKRAVFLNGTALTLTFSNKIPQGNRVGAPKNASEQPIDEHIDASSSTSVPLKVEDTVSVPTATTMDTVARVPEETMKESVGEVPTDITAGTVRYAPTQSIADKLMLSSEPDPLDQTTPSRKSLRRQRKVARARAAQSMTKEPNPNTETELDKSVFETLTESIKDQAETTTVEPPGATSDDERLYDGSAYNESASSSSIDQATLHDLETDDLVYSNESSSSDELKSKAFQELSREPGLKKDPIIDRVPREIRQYATIPVPQTRAYYLRYSSQNRVLSGLQVSLEQVCYRYLQRRHPKLLEETPERWAIDSAHAFELNRYMYLLEGLIVPDPNVDMGPGGSRTLQTLVRSIAGLRHHAVHRFRVDIDALRFWAVDAVRLAKLLDDPEAAKQFSSLVSSLEAQHNRIKAEKMKAEEALLVTVRELAAKRAELLRVEREAMSAYEAAHKELPTRTPELDKVVSANIPLDHGFRVERKETYSVKDTSSAKPASDIFGMIKSWFGA</sequence>
<reference evidence="5" key="1">
    <citation type="journal article" date="2021" name="J Fungi (Basel)">
        <title>Virulence traits and population genomics of the black yeast Aureobasidium melanogenum.</title>
        <authorList>
            <person name="Cernosa A."/>
            <person name="Sun X."/>
            <person name="Gostincar C."/>
            <person name="Fang C."/>
            <person name="Gunde-Cimerman N."/>
            <person name="Song Z."/>
        </authorList>
    </citation>
    <scope>NUCLEOTIDE SEQUENCE</scope>
    <source>
        <strain evidence="5">EXF-9911</strain>
    </source>
</reference>
<proteinExistence type="predicted"/>
<dbReference type="PROSITE" id="PS50102">
    <property type="entry name" value="RRM"/>
    <property type="match status" value="2"/>
</dbReference>
<feature type="domain" description="RRM" evidence="4">
    <location>
        <begin position="731"/>
        <end position="802"/>
    </location>
</feature>
<comment type="caution">
    <text evidence="5">The sequence shown here is derived from an EMBL/GenBank/DDBJ whole genome shotgun (WGS) entry which is preliminary data.</text>
</comment>
<feature type="non-terminal residue" evidence="5">
    <location>
        <position position="1283"/>
    </location>
</feature>
<gene>
    <name evidence="5" type="ORF">KCU76_g2526</name>
</gene>
<evidence type="ECO:0000313" key="5">
    <source>
        <dbReference type="EMBL" id="KAG9698100.1"/>
    </source>
</evidence>
<reference evidence="5" key="2">
    <citation type="submission" date="2021-08" db="EMBL/GenBank/DDBJ databases">
        <authorList>
            <person name="Gostincar C."/>
            <person name="Sun X."/>
            <person name="Song Z."/>
            <person name="Gunde-Cimerman N."/>
        </authorList>
    </citation>
    <scope>NUCLEOTIDE SEQUENCE</scope>
    <source>
        <strain evidence="5">EXF-9911</strain>
    </source>
</reference>
<dbReference type="InterPro" id="IPR035979">
    <property type="entry name" value="RBD_domain_sf"/>
</dbReference>
<keyword evidence="1 2" id="KW-0694">RNA-binding</keyword>
<dbReference type="PANTHER" id="PTHR23189">
    <property type="entry name" value="RNA RECOGNITION MOTIF-CONTAINING"/>
    <property type="match status" value="1"/>
</dbReference>
<name>A0A9P8JBQ9_AURME</name>
<dbReference type="OrthoDB" id="5324651at2759"/>
<feature type="region of interest" description="Disordered" evidence="3">
    <location>
        <begin position="170"/>
        <end position="190"/>
    </location>
</feature>
<dbReference type="Gene3D" id="3.30.70.330">
    <property type="match status" value="3"/>
</dbReference>
<dbReference type="CDD" id="cd00590">
    <property type="entry name" value="RRM_SF"/>
    <property type="match status" value="3"/>
</dbReference>
<feature type="compositionally biased region" description="Basic residues" evidence="3">
    <location>
        <begin position="904"/>
        <end position="914"/>
    </location>
</feature>
<protein>
    <recommendedName>
        <fullName evidence="4">RRM domain-containing protein</fullName>
    </recommendedName>
</protein>
<dbReference type="SUPFAM" id="SSF54928">
    <property type="entry name" value="RNA-binding domain, RBD"/>
    <property type="match status" value="2"/>
</dbReference>
<evidence type="ECO:0000256" key="1">
    <source>
        <dbReference type="ARBA" id="ARBA00022884"/>
    </source>
</evidence>
<accession>A0A9P8JBQ9</accession>
<feature type="domain" description="RRM" evidence="4">
    <location>
        <begin position="502"/>
        <end position="573"/>
    </location>
</feature>
<feature type="region of interest" description="Disordered" evidence="3">
    <location>
        <begin position="945"/>
        <end position="984"/>
    </location>
</feature>
<dbReference type="SMART" id="SM00360">
    <property type="entry name" value="RRM"/>
    <property type="match status" value="3"/>
</dbReference>
<dbReference type="Proteomes" id="UP000779574">
    <property type="component" value="Unassembled WGS sequence"/>
</dbReference>
<evidence type="ECO:0000256" key="2">
    <source>
        <dbReference type="PROSITE-ProRule" id="PRU00176"/>
    </source>
</evidence>
<dbReference type="Pfam" id="PF00076">
    <property type="entry name" value="RRM_1"/>
    <property type="match status" value="3"/>
</dbReference>